<reference evidence="1" key="2">
    <citation type="journal article" name="Sci. Data">
        <title>Chromosome-scale genome assembly of the sea louse Caligus rogercresseyi by SMRT sequencing and Hi-C analysis.</title>
        <authorList>
            <person name="Gallardo-Escarate C."/>
            <person name="Valenzuela-Munoz V."/>
            <person name="Nunez-Acuna G."/>
            <person name="Valenzuela-Miranda D."/>
            <person name="Goncalves A.T."/>
            <person name="Escobar-Sepulveda H."/>
            <person name="Liachko I."/>
            <person name="Nelson B."/>
            <person name="Roberts S."/>
            <person name="Warren W."/>
        </authorList>
    </citation>
    <scope>NUCLEOTIDE SEQUENCE</scope>
    <source>
        <tissue evidence="1">Whole tissue</tissue>
    </source>
</reference>
<dbReference type="Proteomes" id="UP000595437">
    <property type="component" value="Chromosome 14"/>
</dbReference>
<dbReference type="EMBL" id="CP045903">
    <property type="protein sequence ID" value="QQP39229.1"/>
    <property type="molecule type" value="Genomic_DNA"/>
</dbReference>
<evidence type="ECO:0000313" key="1">
    <source>
        <dbReference type="EMBL" id="QQP39168.1"/>
    </source>
</evidence>
<feature type="non-terminal residue" evidence="1">
    <location>
        <position position="57"/>
    </location>
</feature>
<organism evidence="1 3">
    <name type="scientific">Caligus rogercresseyi</name>
    <name type="common">Sea louse</name>
    <dbReference type="NCBI Taxonomy" id="217165"/>
    <lineage>
        <taxon>Eukaryota</taxon>
        <taxon>Metazoa</taxon>
        <taxon>Ecdysozoa</taxon>
        <taxon>Arthropoda</taxon>
        <taxon>Crustacea</taxon>
        <taxon>Multicrustacea</taxon>
        <taxon>Hexanauplia</taxon>
        <taxon>Copepoda</taxon>
        <taxon>Siphonostomatoida</taxon>
        <taxon>Caligidae</taxon>
        <taxon>Caligus</taxon>
    </lineage>
</organism>
<gene>
    <name evidence="1" type="ORF">FKW44_019963</name>
    <name evidence="2" type="ORF">FKW44_020047</name>
</gene>
<name>A0A7T8GWL9_CALRO</name>
<protein>
    <submittedName>
        <fullName evidence="1">Uncharacterized protein</fullName>
    </submittedName>
</protein>
<accession>A0A7T8GWL9</accession>
<reference evidence="3" key="1">
    <citation type="submission" date="2021-01" db="EMBL/GenBank/DDBJ databases">
        <title>Caligus Genome Assembly.</title>
        <authorList>
            <person name="Gallardo-Escarate C."/>
        </authorList>
    </citation>
    <scope>NUCLEOTIDE SEQUENCE [LARGE SCALE GENOMIC DNA]</scope>
</reference>
<evidence type="ECO:0000313" key="3">
    <source>
        <dbReference type="Proteomes" id="UP000595437"/>
    </source>
</evidence>
<evidence type="ECO:0000313" key="2">
    <source>
        <dbReference type="EMBL" id="QQP39229.1"/>
    </source>
</evidence>
<dbReference type="EMBL" id="CP045903">
    <property type="protein sequence ID" value="QQP39168.1"/>
    <property type="molecule type" value="Genomic_DNA"/>
</dbReference>
<sequence>MKFLRTTVLLVRINLTFYKRPLKLQLKKSLRKNKWKELDELVISRGKSSLMPVIFQG</sequence>
<dbReference type="AlphaFoldDB" id="A0A7T8GWL9"/>
<proteinExistence type="predicted"/>
<keyword evidence="3" id="KW-1185">Reference proteome</keyword>